<dbReference type="InterPro" id="IPR033664">
    <property type="entry name" value="Cmo5U_methylTrfase"/>
</dbReference>
<keyword evidence="1" id="KW-0819">tRNA processing</keyword>
<dbReference type="GO" id="GO:0006400">
    <property type="term" value="P:tRNA modification"/>
    <property type="evidence" value="ECO:0007669"/>
    <property type="project" value="UniProtKB-UniRule"/>
</dbReference>
<dbReference type="GO" id="GO:0032259">
    <property type="term" value="P:methylation"/>
    <property type="evidence" value="ECO:0007669"/>
    <property type="project" value="UniProtKB-KW"/>
</dbReference>
<comment type="caution">
    <text evidence="1">Lacks conserved residue(s) required for the propagation of feature annotation.</text>
</comment>
<gene>
    <name evidence="1" type="primary">cmoM</name>
    <name evidence="3" type="ORF">CNQ84_03120</name>
</gene>
<feature type="binding site" evidence="1">
    <location>
        <begin position="54"/>
        <end position="55"/>
    </location>
    <ligand>
        <name>S-adenosyl-L-methionine</name>
        <dbReference type="ChEBI" id="CHEBI:59789"/>
    </ligand>
</feature>
<dbReference type="AlphaFoldDB" id="A0A2A3MKZ1"/>
<dbReference type="GO" id="GO:0008757">
    <property type="term" value="F:S-adenosylmethionine-dependent methyltransferase activity"/>
    <property type="evidence" value="ECO:0007669"/>
    <property type="project" value="InterPro"/>
</dbReference>
<evidence type="ECO:0000259" key="2">
    <source>
        <dbReference type="Pfam" id="PF08241"/>
    </source>
</evidence>
<dbReference type="InterPro" id="IPR029063">
    <property type="entry name" value="SAM-dependent_MTases_sf"/>
</dbReference>
<dbReference type="PANTHER" id="PTHR43861">
    <property type="entry name" value="TRANS-ACONITATE 2-METHYLTRANSFERASE-RELATED"/>
    <property type="match status" value="1"/>
</dbReference>
<comment type="caution">
    <text evidence="3">The sequence shown here is derived from an EMBL/GenBank/DDBJ whole genome shotgun (WGS) entry which is preliminary data.</text>
</comment>
<dbReference type="EC" id="2.1.1.-" evidence="1"/>
<dbReference type="InterPro" id="IPR013216">
    <property type="entry name" value="Methyltransf_11"/>
</dbReference>
<dbReference type="Gene3D" id="3.40.50.150">
    <property type="entry name" value="Vaccinia Virus protein VP39"/>
    <property type="match status" value="1"/>
</dbReference>
<keyword evidence="1 3" id="KW-0489">Methyltransferase</keyword>
<evidence type="ECO:0000256" key="1">
    <source>
        <dbReference type="HAMAP-Rule" id="MF_02057"/>
    </source>
</evidence>
<keyword evidence="1 3" id="KW-0808">Transferase</keyword>
<feature type="binding site" evidence="1">
    <location>
        <position position="120"/>
    </location>
    <ligand>
        <name>S-adenosyl-L-methionine</name>
        <dbReference type="ChEBI" id="CHEBI:59789"/>
    </ligand>
</feature>
<keyword evidence="4" id="KW-1185">Reference proteome</keyword>
<accession>A0A2A3MKZ1</accession>
<dbReference type="GO" id="GO:0097697">
    <property type="term" value="F:tRNA (5-carboxymethoxyuridine(34)-5-O)-methyltransferase activity"/>
    <property type="evidence" value="ECO:0007669"/>
    <property type="project" value="UniProtKB-UniRule"/>
</dbReference>
<feature type="binding site" evidence="1">
    <location>
        <position position="26"/>
    </location>
    <ligand>
        <name>S-adenosyl-L-methionine</name>
        <dbReference type="ChEBI" id="CHEBI:59789"/>
    </ligand>
</feature>
<feature type="binding site" evidence="1">
    <location>
        <position position="75"/>
    </location>
    <ligand>
        <name>S-adenosyl-L-methionine</name>
        <dbReference type="ChEBI" id="CHEBI:59789"/>
    </ligand>
</feature>
<name>A0A2A3MKZ1_9PSED</name>
<proteinExistence type="inferred from homology"/>
<dbReference type="Proteomes" id="UP000242313">
    <property type="component" value="Unassembled WGS sequence"/>
</dbReference>
<evidence type="ECO:0000313" key="3">
    <source>
        <dbReference type="EMBL" id="PBK05510.1"/>
    </source>
</evidence>
<comment type="similarity">
    <text evidence="1">Belongs to the class I-like SAM-binding methyltransferase superfamily. CmoM family.</text>
</comment>
<sequence>MTDRYFDHLGARFAERIYDSPKGAIRLAVLQRDLQQWMPALMQADTPLRILDIGAGLGQISGWLAGLGHQLTVAEPSDVMLARARERIDASNPPQPVRYLQAPLQALAEQGDQYDLVVFHAVLEWLAEPAAALQQLTSLLLPHGALSLAFYNRDALIYKNLVKGQFKKLRKKPLSGQGKSGLTPQQPLDPREVQLWTQAAGLKCLDTSGVRVFYDYMPEPFCSNSSIEDLIAFELQYSQHPAYQHLGRYLHWWLRRADNQGSPRKGGVPLIRAS</sequence>
<reference evidence="3 4" key="1">
    <citation type="submission" date="2017-09" db="EMBL/GenBank/DDBJ databases">
        <title>Pseudomonas abyssi sp. nov. isolated from Abyssopelagic Water.</title>
        <authorList>
            <person name="Wei Y."/>
        </authorList>
    </citation>
    <scope>NUCLEOTIDE SEQUENCE [LARGE SCALE GENOMIC DNA]</scope>
    <source>
        <strain evidence="3 4">MT5</strain>
    </source>
</reference>
<comment type="catalytic activity">
    <reaction evidence="1">
        <text>5-carboxymethoxyuridine(34) in tRNA + S-adenosyl-L-methionine = 5-methoxycarbonylmethoxyuridine(34) in tRNA + S-adenosyl-L-homocysteine</text>
        <dbReference type="Rhea" id="RHEA:54080"/>
        <dbReference type="Rhea" id="RHEA-COMP:13383"/>
        <dbReference type="Rhea" id="RHEA-COMP:13781"/>
        <dbReference type="ChEBI" id="CHEBI:57856"/>
        <dbReference type="ChEBI" id="CHEBI:59789"/>
        <dbReference type="ChEBI" id="CHEBI:136879"/>
        <dbReference type="ChEBI" id="CHEBI:138053"/>
    </reaction>
</comment>
<evidence type="ECO:0000313" key="4">
    <source>
        <dbReference type="Proteomes" id="UP000242313"/>
    </source>
</evidence>
<feature type="domain" description="Methyltransferase type 11" evidence="2">
    <location>
        <begin position="51"/>
        <end position="146"/>
    </location>
</feature>
<dbReference type="HAMAP" id="MF_02057">
    <property type="entry name" value="tRNA_methyltr_CmoM"/>
    <property type="match status" value="1"/>
</dbReference>
<dbReference type="EMBL" id="NTMR01000003">
    <property type="protein sequence ID" value="PBK05510.1"/>
    <property type="molecule type" value="Genomic_DNA"/>
</dbReference>
<organism evidence="3 4">
    <name type="scientific">Pseudomonas abyssi</name>
    <dbReference type="NCBI Taxonomy" id="170540"/>
    <lineage>
        <taxon>Bacteria</taxon>
        <taxon>Pseudomonadati</taxon>
        <taxon>Pseudomonadota</taxon>
        <taxon>Gammaproteobacteria</taxon>
        <taxon>Pseudomonadales</taxon>
        <taxon>Pseudomonadaceae</taxon>
        <taxon>Pseudomonas</taxon>
    </lineage>
</organism>
<dbReference type="CDD" id="cd02440">
    <property type="entry name" value="AdoMet_MTases"/>
    <property type="match status" value="1"/>
</dbReference>
<comment type="function">
    <text evidence="1">Catalyzes the methylation of 5-carboxymethoxyuridine (cmo5U) to form 5-methoxycarbonylmethoxyuridine (mcmo5U) at position 34 in tRNAs.</text>
</comment>
<dbReference type="RefSeq" id="WP_096003460.1">
    <property type="nucleotide sequence ID" value="NZ_NTMR01000003.1"/>
</dbReference>
<dbReference type="Pfam" id="PF08241">
    <property type="entry name" value="Methyltransf_11"/>
    <property type="match status" value="1"/>
</dbReference>
<protein>
    <recommendedName>
        <fullName evidence="1">tRNA 5-carboxymethoxyuridine methyltransferase</fullName>
        <ecNumber evidence="1">2.1.1.-</ecNumber>
    </recommendedName>
    <alternativeName>
        <fullName evidence="1">cmo5U methyltransferase</fullName>
    </alternativeName>
</protein>
<keyword evidence="1" id="KW-0949">S-adenosyl-L-methionine</keyword>
<dbReference type="SUPFAM" id="SSF53335">
    <property type="entry name" value="S-adenosyl-L-methionine-dependent methyltransferases"/>
    <property type="match status" value="1"/>
</dbReference>